<dbReference type="PANTHER" id="PTHR15271:SF4">
    <property type="entry name" value="CHROMATIN ASSEMBLY FACTOR 1 SUBUNIT B"/>
    <property type="match status" value="1"/>
</dbReference>
<dbReference type="SUPFAM" id="SSF50978">
    <property type="entry name" value="WD40 repeat-like"/>
    <property type="match status" value="1"/>
</dbReference>
<dbReference type="InterPro" id="IPR036322">
    <property type="entry name" value="WD40_repeat_dom_sf"/>
</dbReference>
<evidence type="ECO:0000313" key="2">
    <source>
        <dbReference type="EMBL" id="KAJ0390816.1"/>
    </source>
</evidence>
<dbReference type="PANTHER" id="PTHR15271">
    <property type="entry name" value="CHROMATIN ASSEMBLY FACTOR 1 SUBUNIT B"/>
    <property type="match status" value="1"/>
</dbReference>
<feature type="compositionally biased region" description="Low complexity" evidence="1">
    <location>
        <begin position="98"/>
        <end position="127"/>
    </location>
</feature>
<accession>A0AAD5L942</accession>
<evidence type="ECO:0000256" key="1">
    <source>
        <dbReference type="SAM" id="MobiDB-lite"/>
    </source>
</evidence>
<dbReference type="EMBL" id="JAKCXM010001584">
    <property type="protein sequence ID" value="KAJ0390816.1"/>
    <property type="molecule type" value="Genomic_DNA"/>
</dbReference>
<proteinExistence type="predicted"/>
<reference evidence="2" key="1">
    <citation type="submission" date="2021-12" db="EMBL/GenBank/DDBJ databases">
        <title>Prjna785345.</title>
        <authorList>
            <person name="Rujirawat T."/>
            <person name="Krajaejun T."/>
        </authorList>
    </citation>
    <scope>NUCLEOTIDE SEQUENCE</scope>
    <source>
        <strain evidence="2">Pi057C3</strain>
    </source>
</reference>
<gene>
    <name evidence="2" type="ORF">P43SY_011612</name>
</gene>
<organism evidence="2 3">
    <name type="scientific">Pythium insidiosum</name>
    <name type="common">Pythiosis disease agent</name>
    <dbReference type="NCBI Taxonomy" id="114742"/>
    <lineage>
        <taxon>Eukaryota</taxon>
        <taxon>Sar</taxon>
        <taxon>Stramenopiles</taxon>
        <taxon>Oomycota</taxon>
        <taxon>Peronosporomycetes</taxon>
        <taxon>Pythiales</taxon>
        <taxon>Pythiaceae</taxon>
        <taxon>Pythium</taxon>
    </lineage>
</organism>
<evidence type="ECO:0000313" key="3">
    <source>
        <dbReference type="Proteomes" id="UP001209570"/>
    </source>
</evidence>
<name>A0AAD5L942_PYTIN</name>
<dbReference type="GO" id="GO:0006335">
    <property type="term" value="P:DNA replication-dependent chromatin assembly"/>
    <property type="evidence" value="ECO:0007669"/>
    <property type="project" value="InterPro"/>
</dbReference>
<keyword evidence="3" id="KW-1185">Reference proteome</keyword>
<comment type="caution">
    <text evidence="2">The sequence shown here is derived from an EMBL/GenBank/DDBJ whole genome shotgun (WGS) entry which is preliminary data.</text>
</comment>
<protein>
    <recommendedName>
        <fullName evidence="4">Chromatin assembly factor 1 subunit B</fullName>
    </recommendedName>
</protein>
<dbReference type="InterPro" id="IPR045145">
    <property type="entry name" value="PTHR15271"/>
</dbReference>
<dbReference type="GO" id="GO:0005634">
    <property type="term" value="C:nucleus"/>
    <property type="evidence" value="ECO:0007669"/>
    <property type="project" value="TreeGrafter"/>
</dbReference>
<feature type="region of interest" description="Disordered" evidence="1">
    <location>
        <begin position="90"/>
        <end position="127"/>
    </location>
</feature>
<dbReference type="GO" id="GO:0033186">
    <property type="term" value="C:CAF-1 complex"/>
    <property type="evidence" value="ECO:0007669"/>
    <property type="project" value="TreeGrafter"/>
</dbReference>
<evidence type="ECO:0008006" key="4">
    <source>
        <dbReference type="Google" id="ProtNLM"/>
    </source>
</evidence>
<sequence>MRLPPAGYSGSRCLSVEQQEHPICTIKNLHYADLTDATWSSDGHLLSVSSMDGYVSFIQFEQGFFGANVSPEERLRVNNEKTSVMFAPAKTAKKKAKTPAASTSHEETATASEQEPAGTGAAVAATSSSTKPPMMVVKKKAAVAAVTSPILQAFKKRPEPSETPAAIALDASAGVSASPKASSSPVVNTLLARKKRKITPTLVTVSPASTASAAPATIDLRSDAAESKANDVTVVEANEASTTPPIVAVEEHKTE</sequence>
<dbReference type="Proteomes" id="UP001209570">
    <property type="component" value="Unassembled WGS sequence"/>
</dbReference>
<dbReference type="AlphaFoldDB" id="A0AAD5L942"/>
<dbReference type="GO" id="GO:0006334">
    <property type="term" value="P:nucleosome assembly"/>
    <property type="evidence" value="ECO:0007669"/>
    <property type="project" value="TreeGrafter"/>
</dbReference>